<gene>
    <name evidence="1" type="ORF">LCGC14_2046130</name>
</gene>
<name>A0A0F9H3V5_9ZZZZ</name>
<reference evidence="1" key="1">
    <citation type="journal article" date="2015" name="Nature">
        <title>Complex archaea that bridge the gap between prokaryotes and eukaryotes.</title>
        <authorList>
            <person name="Spang A."/>
            <person name="Saw J.H."/>
            <person name="Jorgensen S.L."/>
            <person name="Zaremba-Niedzwiedzka K."/>
            <person name="Martijn J."/>
            <person name="Lind A.E."/>
            <person name="van Eijk R."/>
            <person name="Schleper C."/>
            <person name="Guy L."/>
            <person name="Ettema T.J."/>
        </authorList>
    </citation>
    <scope>NUCLEOTIDE SEQUENCE</scope>
</reference>
<comment type="caution">
    <text evidence="1">The sequence shown here is derived from an EMBL/GenBank/DDBJ whole genome shotgun (WGS) entry which is preliminary data.</text>
</comment>
<sequence length="39" mass="4576">MTFTDAMGDKNHREFRRVGGDTVFFWLGTGEERELKQRG</sequence>
<organism evidence="1">
    <name type="scientific">marine sediment metagenome</name>
    <dbReference type="NCBI Taxonomy" id="412755"/>
    <lineage>
        <taxon>unclassified sequences</taxon>
        <taxon>metagenomes</taxon>
        <taxon>ecological metagenomes</taxon>
    </lineage>
</organism>
<dbReference type="EMBL" id="LAZR01024086">
    <property type="protein sequence ID" value="KKL76310.1"/>
    <property type="molecule type" value="Genomic_DNA"/>
</dbReference>
<protein>
    <submittedName>
        <fullName evidence="1">Uncharacterized protein</fullName>
    </submittedName>
</protein>
<evidence type="ECO:0000313" key="1">
    <source>
        <dbReference type="EMBL" id="KKL76310.1"/>
    </source>
</evidence>
<feature type="non-terminal residue" evidence="1">
    <location>
        <position position="39"/>
    </location>
</feature>
<proteinExistence type="predicted"/>
<dbReference type="AlphaFoldDB" id="A0A0F9H3V5"/>
<accession>A0A0F9H3V5</accession>